<keyword evidence="5" id="KW-0539">Nucleus</keyword>
<evidence type="ECO:0000256" key="4">
    <source>
        <dbReference type="ARBA" id="ARBA00023163"/>
    </source>
</evidence>
<dbReference type="InterPro" id="IPR040386">
    <property type="entry name" value="P66"/>
</dbReference>
<feature type="non-terminal residue" evidence="7">
    <location>
        <position position="505"/>
    </location>
</feature>
<evidence type="ECO:0000313" key="8">
    <source>
        <dbReference type="Proteomes" id="UP001626550"/>
    </source>
</evidence>
<dbReference type="PANTHER" id="PTHR13455:SF7">
    <property type="entry name" value="SIMJANG, ISOFORM E"/>
    <property type="match status" value="1"/>
</dbReference>
<protein>
    <submittedName>
        <fullName evidence="7">GATA zinc finger domain containing 2A</fullName>
    </submittedName>
</protein>
<evidence type="ECO:0000256" key="1">
    <source>
        <dbReference type="ARBA" id="ARBA00004123"/>
    </source>
</evidence>
<feature type="compositionally biased region" description="Basic and acidic residues" evidence="6">
    <location>
        <begin position="26"/>
        <end position="47"/>
    </location>
</feature>
<gene>
    <name evidence="7" type="primary">GATAD2A_2</name>
    <name evidence="7" type="ORF">Ciccas_012548</name>
</gene>
<comment type="subcellular location">
    <subcellularLocation>
        <location evidence="1">Nucleus</location>
    </subcellularLocation>
</comment>
<evidence type="ECO:0000256" key="3">
    <source>
        <dbReference type="ARBA" id="ARBA00023054"/>
    </source>
</evidence>
<feature type="region of interest" description="Disordered" evidence="6">
    <location>
        <begin position="26"/>
        <end position="58"/>
    </location>
</feature>
<sequence>MLHAVVSATNEECHLTKNGSVKCSERKRLASDSDQQMRSKCIRKSEPYKMSACERSPTPPFIKKLENELKNEESILSVLVTLKDRQNSSKYTDDSSSTPPEPVKEQSNGHNSNEKLQKQIEKPNNSQKSTYSIDSMLSEAKQKPANMTNGVSSSSLADYHLLQSKEQSLTQKRIMLRKQRDKSLLSVPDLLPKHKPSEIFIPTVIANDFLISYGLENVFQQIFAHQLKDLGMMDNFDLEDRNSPSKFCSSCGQSVSPVWISQKKLYLCEPCHKKSLFKQGSSKIEASVKEILQTSSTQESEIDKELAKVTSEVNKMMSDPAKAKLIKESKQSTAASEMEQMAALSRMFGSALQQDNLTQQQQEAVMLAMLSTSLLTQQQRGSTDPMSFLMNSLMQQSKQHQPQQSSPGDEEVLALLAAMCGAQQGSSSSSSQDAISQEQLAMLCAINPQLALYLMSASTKQKDSSKRNASHSSEELALLELQRLMQQQAPKPDPKLQQQQLMQKQ</sequence>
<keyword evidence="4" id="KW-0804">Transcription</keyword>
<comment type="caution">
    <text evidence="7">The sequence shown here is derived from an EMBL/GenBank/DDBJ whole genome shotgun (WGS) entry which is preliminary data.</text>
</comment>
<feature type="compositionally biased region" description="Basic and acidic residues" evidence="6">
    <location>
        <begin position="112"/>
        <end position="121"/>
    </location>
</feature>
<accession>A0ABD2PPG0</accession>
<evidence type="ECO:0000313" key="7">
    <source>
        <dbReference type="EMBL" id="KAL3308913.1"/>
    </source>
</evidence>
<feature type="region of interest" description="Disordered" evidence="6">
    <location>
        <begin position="86"/>
        <end position="129"/>
    </location>
</feature>
<keyword evidence="3" id="KW-0175">Coiled coil</keyword>
<name>A0ABD2PPG0_9PLAT</name>
<keyword evidence="2" id="KW-0805">Transcription regulation</keyword>
<dbReference type="PANTHER" id="PTHR13455">
    <property type="entry name" value="TRANSCRIPTIONAL REPRESSOR P66-RELATED"/>
    <property type="match status" value="1"/>
</dbReference>
<evidence type="ECO:0000256" key="2">
    <source>
        <dbReference type="ARBA" id="ARBA00023015"/>
    </source>
</evidence>
<dbReference type="EMBL" id="JBJKFK010004540">
    <property type="protein sequence ID" value="KAL3308913.1"/>
    <property type="molecule type" value="Genomic_DNA"/>
</dbReference>
<organism evidence="7 8">
    <name type="scientific">Cichlidogyrus casuarinus</name>
    <dbReference type="NCBI Taxonomy" id="1844966"/>
    <lineage>
        <taxon>Eukaryota</taxon>
        <taxon>Metazoa</taxon>
        <taxon>Spiralia</taxon>
        <taxon>Lophotrochozoa</taxon>
        <taxon>Platyhelminthes</taxon>
        <taxon>Monogenea</taxon>
        <taxon>Monopisthocotylea</taxon>
        <taxon>Dactylogyridea</taxon>
        <taxon>Ancyrocephalidae</taxon>
        <taxon>Cichlidogyrus</taxon>
    </lineage>
</organism>
<evidence type="ECO:0000256" key="5">
    <source>
        <dbReference type="ARBA" id="ARBA00023242"/>
    </source>
</evidence>
<evidence type="ECO:0000256" key="6">
    <source>
        <dbReference type="SAM" id="MobiDB-lite"/>
    </source>
</evidence>
<proteinExistence type="predicted"/>
<dbReference type="Proteomes" id="UP001626550">
    <property type="component" value="Unassembled WGS sequence"/>
</dbReference>
<feature type="region of interest" description="Disordered" evidence="6">
    <location>
        <begin position="485"/>
        <end position="505"/>
    </location>
</feature>
<reference evidence="7 8" key="1">
    <citation type="submission" date="2024-11" db="EMBL/GenBank/DDBJ databases">
        <title>Adaptive evolution of stress response genes in parasites aligns with host niche diversity.</title>
        <authorList>
            <person name="Hahn C."/>
            <person name="Resl P."/>
        </authorList>
    </citation>
    <scope>NUCLEOTIDE SEQUENCE [LARGE SCALE GENOMIC DNA]</scope>
    <source>
        <strain evidence="7">EGGRZ-B1_66</strain>
        <tissue evidence="7">Body</tissue>
    </source>
</reference>
<keyword evidence="8" id="KW-1185">Reference proteome</keyword>
<dbReference type="GO" id="GO:0005634">
    <property type="term" value="C:nucleus"/>
    <property type="evidence" value="ECO:0007669"/>
    <property type="project" value="UniProtKB-SubCell"/>
</dbReference>
<dbReference type="AlphaFoldDB" id="A0ABD2PPG0"/>